<dbReference type="STRING" id="8469.M7BEE8"/>
<dbReference type="InterPro" id="IPR051666">
    <property type="entry name" value="SP_Capacitation_Regulator"/>
</dbReference>
<gene>
    <name evidence="19" type="ORF">UY3_07274</name>
</gene>
<feature type="non-terminal residue" evidence="19">
    <location>
        <position position="1"/>
    </location>
</feature>
<evidence type="ECO:0000256" key="11">
    <source>
        <dbReference type="ARBA" id="ARBA00023145"/>
    </source>
</evidence>
<evidence type="ECO:0000256" key="14">
    <source>
        <dbReference type="PROSITE-ProRule" id="PRU00076"/>
    </source>
</evidence>
<dbReference type="PANTHER" id="PTHR22918:SF1">
    <property type="entry name" value="FIBRONECTIN TYPE-II DOMAIN-CONTAINING PROTEIN"/>
    <property type="match status" value="1"/>
</dbReference>
<dbReference type="Pfam" id="PF00039">
    <property type="entry name" value="fn1"/>
    <property type="match status" value="1"/>
</dbReference>
<evidence type="ECO:0000256" key="8">
    <source>
        <dbReference type="ARBA" id="ARBA00022737"/>
    </source>
</evidence>
<keyword evidence="11" id="KW-0865">Zymogen</keyword>
<comment type="similarity">
    <text evidence="2">Belongs to the seminal plasma protein family.</text>
</comment>
<dbReference type="Gene3D" id="2.10.10.10">
    <property type="entry name" value="Fibronectin, type II, collagen-binding"/>
    <property type="match status" value="1"/>
</dbReference>
<evidence type="ECO:0000259" key="17">
    <source>
        <dbReference type="PROSITE" id="PS51091"/>
    </source>
</evidence>
<dbReference type="PRINTS" id="PR00013">
    <property type="entry name" value="FNTYPEII"/>
</dbReference>
<proteinExistence type="inferred from homology"/>
<keyword evidence="4 14" id="KW-0245">EGF-like domain</keyword>
<dbReference type="AlphaFoldDB" id="M7BEE8"/>
<protein>
    <submittedName>
        <fullName evidence="19">Hepatocyte growth factor activator</fullName>
    </submittedName>
</protein>
<evidence type="ECO:0000256" key="5">
    <source>
        <dbReference type="ARBA" id="ARBA00022572"/>
    </source>
</evidence>
<accession>M7BEE8</accession>
<organism evidence="19 20">
    <name type="scientific">Chelonia mydas</name>
    <name type="common">Green sea-turtle</name>
    <name type="synonym">Chelonia agassizi</name>
    <dbReference type="NCBI Taxonomy" id="8469"/>
    <lineage>
        <taxon>Eukaryota</taxon>
        <taxon>Metazoa</taxon>
        <taxon>Chordata</taxon>
        <taxon>Craniata</taxon>
        <taxon>Vertebrata</taxon>
        <taxon>Euteleostomi</taxon>
        <taxon>Archelosauria</taxon>
        <taxon>Testudinata</taxon>
        <taxon>Testudines</taxon>
        <taxon>Cryptodira</taxon>
        <taxon>Durocryptodira</taxon>
        <taxon>Americhelydia</taxon>
        <taxon>Chelonioidea</taxon>
        <taxon>Cheloniidae</taxon>
        <taxon>Chelonia</taxon>
    </lineage>
</organism>
<dbReference type="PROSITE" id="PS00023">
    <property type="entry name" value="FN2_1"/>
    <property type="match status" value="1"/>
</dbReference>
<dbReference type="FunFam" id="2.10.10.10:FF:000007">
    <property type="entry name" value="hepatocyte growth factor activator"/>
    <property type="match status" value="1"/>
</dbReference>
<dbReference type="InterPro" id="IPR000083">
    <property type="entry name" value="Fibronectin_type1"/>
</dbReference>
<evidence type="ECO:0000313" key="20">
    <source>
        <dbReference type="Proteomes" id="UP000031443"/>
    </source>
</evidence>
<evidence type="ECO:0000259" key="16">
    <source>
        <dbReference type="PROSITE" id="PS50026"/>
    </source>
</evidence>
<feature type="domain" description="Fibronectin type-I" evidence="17">
    <location>
        <begin position="63"/>
        <end position="103"/>
    </location>
</feature>
<dbReference type="CDD" id="cd00062">
    <property type="entry name" value="FN2"/>
    <property type="match status" value="1"/>
</dbReference>
<dbReference type="Pfam" id="PF00040">
    <property type="entry name" value="fn2"/>
    <property type="match status" value="1"/>
</dbReference>
<comment type="subcellular location">
    <subcellularLocation>
        <location evidence="1">Secreted</location>
    </subcellularLocation>
</comment>
<dbReference type="InterPro" id="IPR000742">
    <property type="entry name" value="EGF"/>
</dbReference>
<sequence>YSRISVFTEDDQLCSFPFRYGGRMYHACISNLFSRKKWCSTTHNYDRDRKWGYCASASKGHVGKCFDDSRYEYFDTGESWARIHKGIVEECMCVNSRIECQNTRYTSCTNNPCLHDSACRMIVFTGKTICGCKENFVGKYCNIAQGTHSRGSHLVVRALASHPTPRGTEMTPVRVAQLPLDPVPTTGTIPAVVSVEPEAMQDAPRDAEGQEDPVLALASVLVASSPDEVVAGTSSSGPPPVDSQAHQDLLRRVVCNMGLQAEEVVEPEDPMVNILALEGPSRAALPLIKTIQATTKTLWQTPASMPPRAKGIERKYFIPSKGYEYLYTHPQPCSLVVAAVNKRERQGQQCLTPKSKDSKKLDLFGQKVYSTGGFQLRIANQQAILSRYNFNSWNSMLKFKELMPMESREEFGAIVNEGKAVARTSLQASLDAADSAERTLSSGIVMRRSSWLQASVLPPEVQQTLQDLPFDGAGLFAEQIDSRLKDSWATLKLLGVHTPATQRKHFKPQPMQRFYPP</sequence>
<dbReference type="SUPFAM" id="SSF57196">
    <property type="entry name" value="EGF/Laminin"/>
    <property type="match status" value="1"/>
</dbReference>
<name>M7BEE8_CHEMY</name>
<feature type="domain" description="EGF-like" evidence="16">
    <location>
        <begin position="104"/>
        <end position="142"/>
    </location>
</feature>
<dbReference type="SUPFAM" id="SSF57440">
    <property type="entry name" value="Kringle-like"/>
    <property type="match status" value="1"/>
</dbReference>
<dbReference type="InterPro" id="IPR000562">
    <property type="entry name" value="FN_type2_dom"/>
</dbReference>
<evidence type="ECO:0000256" key="2">
    <source>
        <dbReference type="ARBA" id="ARBA00010011"/>
    </source>
</evidence>
<comment type="caution">
    <text evidence="15">Lacks conserved residue(s) required for the propagation of feature annotation.</text>
</comment>
<keyword evidence="8" id="KW-0677">Repeat</keyword>
<dbReference type="Gene3D" id="1.10.287.3160">
    <property type="match status" value="1"/>
</dbReference>
<reference evidence="20" key="1">
    <citation type="journal article" date="2013" name="Nat. Genet.">
        <title>The draft genomes of soft-shell turtle and green sea turtle yield insights into the development and evolution of the turtle-specific body plan.</title>
        <authorList>
            <person name="Wang Z."/>
            <person name="Pascual-Anaya J."/>
            <person name="Zadissa A."/>
            <person name="Li W."/>
            <person name="Niimura Y."/>
            <person name="Huang Z."/>
            <person name="Li C."/>
            <person name="White S."/>
            <person name="Xiong Z."/>
            <person name="Fang D."/>
            <person name="Wang B."/>
            <person name="Ming Y."/>
            <person name="Chen Y."/>
            <person name="Zheng Y."/>
            <person name="Kuraku S."/>
            <person name="Pignatelli M."/>
            <person name="Herrero J."/>
            <person name="Beal K."/>
            <person name="Nozawa M."/>
            <person name="Li Q."/>
            <person name="Wang J."/>
            <person name="Zhang H."/>
            <person name="Yu L."/>
            <person name="Shigenobu S."/>
            <person name="Wang J."/>
            <person name="Liu J."/>
            <person name="Flicek P."/>
            <person name="Searle S."/>
            <person name="Wang J."/>
            <person name="Kuratani S."/>
            <person name="Yin Y."/>
            <person name="Aken B."/>
            <person name="Zhang G."/>
            <person name="Irie N."/>
        </authorList>
    </citation>
    <scope>NUCLEOTIDE SEQUENCE [LARGE SCALE GENOMIC DNA]</scope>
</reference>
<evidence type="ECO:0000256" key="13">
    <source>
        <dbReference type="ARBA" id="ARBA00023180"/>
    </source>
</evidence>
<evidence type="ECO:0000313" key="19">
    <source>
        <dbReference type="EMBL" id="EMP35559.1"/>
    </source>
</evidence>
<keyword evidence="13" id="KW-0325">Glycoprotein</keyword>
<keyword evidence="3" id="KW-0964">Secreted</keyword>
<evidence type="ECO:0000256" key="10">
    <source>
        <dbReference type="ARBA" id="ARBA00022825"/>
    </source>
</evidence>
<dbReference type="SMART" id="SM00059">
    <property type="entry name" value="FN2"/>
    <property type="match status" value="1"/>
</dbReference>
<dbReference type="PROSITE" id="PS51092">
    <property type="entry name" value="FN2_2"/>
    <property type="match status" value="1"/>
</dbReference>
<dbReference type="GO" id="GO:0009986">
    <property type="term" value="C:cell surface"/>
    <property type="evidence" value="ECO:0007669"/>
    <property type="project" value="TreeGrafter"/>
</dbReference>
<dbReference type="CDD" id="cd00061">
    <property type="entry name" value="FN1"/>
    <property type="match status" value="1"/>
</dbReference>
<keyword evidence="12 14" id="KW-1015">Disulfide bond</keyword>
<dbReference type="PROSITE" id="PS01253">
    <property type="entry name" value="FN1_1"/>
    <property type="match status" value="1"/>
</dbReference>
<evidence type="ECO:0000256" key="9">
    <source>
        <dbReference type="ARBA" id="ARBA00022801"/>
    </source>
</evidence>
<dbReference type="EMBL" id="KB528356">
    <property type="protein sequence ID" value="EMP35559.1"/>
    <property type="molecule type" value="Genomic_DNA"/>
</dbReference>
<keyword evidence="5" id="KW-0420">Kringle</keyword>
<dbReference type="PROSITE" id="PS00022">
    <property type="entry name" value="EGF_1"/>
    <property type="match status" value="1"/>
</dbReference>
<dbReference type="GO" id="GO:0008201">
    <property type="term" value="F:heparin binding"/>
    <property type="evidence" value="ECO:0007669"/>
    <property type="project" value="TreeGrafter"/>
</dbReference>
<dbReference type="GO" id="GO:0005576">
    <property type="term" value="C:extracellular region"/>
    <property type="evidence" value="ECO:0007669"/>
    <property type="project" value="UniProtKB-SubCell"/>
</dbReference>
<evidence type="ECO:0000256" key="4">
    <source>
        <dbReference type="ARBA" id="ARBA00022536"/>
    </source>
</evidence>
<dbReference type="GO" id="GO:0006508">
    <property type="term" value="P:proteolysis"/>
    <property type="evidence" value="ECO:0007669"/>
    <property type="project" value="UniProtKB-KW"/>
</dbReference>
<dbReference type="PROSITE" id="PS50026">
    <property type="entry name" value="EGF_3"/>
    <property type="match status" value="1"/>
</dbReference>
<keyword evidence="7" id="KW-0732">Signal</keyword>
<evidence type="ECO:0000256" key="6">
    <source>
        <dbReference type="ARBA" id="ARBA00022670"/>
    </source>
</evidence>
<dbReference type="FunFam" id="2.10.25.10:FF:000338">
    <property type="entry name" value="hepatocyte growth factor activator"/>
    <property type="match status" value="1"/>
</dbReference>
<evidence type="ECO:0000256" key="7">
    <source>
        <dbReference type="ARBA" id="ARBA00022729"/>
    </source>
</evidence>
<keyword evidence="20" id="KW-1185">Reference proteome</keyword>
<feature type="domain" description="Fibronectin type-II" evidence="18">
    <location>
        <begin position="9"/>
        <end position="56"/>
    </location>
</feature>
<feature type="disulfide bond" evidence="14">
    <location>
        <begin position="132"/>
        <end position="141"/>
    </location>
</feature>
<evidence type="ECO:0000259" key="18">
    <source>
        <dbReference type="PROSITE" id="PS51092"/>
    </source>
</evidence>
<dbReference type="PROSITE" id="PS51091">
    <property type="entry name" value="FN1_2"/>
    <property type="match status" value="1"/>
</dbReference>
<dbReference type="Gene3D" id="2.10.25.10">
    <property type="entry name" value="Laminin"/>
    <property type="match status" value="1"/>
</dbReference>
<feature type="disulfide bond" evidence="14">
    <location>
        <begin position="113"/>
        <end position="130"/>
    </location>
</feature>
<keyword evidence="6" id="KW-0645">Protease</keyword>
<dbReference type="InterPro" id="IPR013806">
    <property type="entry name" value="Kringle-like"/>
</dbReference>
<evidence type="ECO:0000256" key="1">
    <source>
        <dbReference type="ARBA" id="ARBA00004613"/>
    </source>
</evidence>
<evidence type="ECO:0000256" key="12">
    <source>
        <dbReference type="ARBA" id="ARBA00023157"/>
    </source>
</evidence>
<keyword evidence="9" id="KW-0378">Hydrolase</keyword>
<dbReference type="Proteomes" id="UP000031443">
    <property type="component" value="Unassembled WGS sequence"/>
</dbReference>
<dbReference type="InterPro" id="IPR036943">
    <property type="entry name" value="FN_type2_sf"/>
</dbReference>
<dbReference type="GO" id="GO:0008236">
    <property type="term" value="F:serine-type peptidase activity"/>
    <property type="evidence" value="ECO:0007669"/>
    <property type="project" value="UniProtKB-KW"/>
</dbReference>
<evidence type="ECO:0000256" key="3">
    <source>
        <dbReference type="ARBA" id="ARBA00022525"/>
    </source>
</evidence>
<keyword evidence="10" id="KW-0720">Serine protease</keyword>
<dbReference type="PANTHER" id="PTHR22918">
    <property type="entry name" value="SEMINAL PLASMA PROTEIN"/>
    <property type="match status" value="1"/>
</dbReference>
<evidence type="ECO:0000256" key="15">
    <source>
        <dbReference type="PROSITE-ProRule" id="PRU00479"/>
    </source>
</evidence>